<evidence type="ECO:0000259" key="3">
    <source>
        <dbReference type="Pfam" id="PF13649"/>
    </source>
</evidence>
<dbReference type="PANTHER" id="PTHR43861">
    <property type="entry name" value="TRANS-ACONITATE 2-METHYLTRANSFERASE-RELATED"/>
    <property type="match status" value="1"/>
</dbReference>
<name>A0ABP6QF48_9ACTN</name>
<keyword evidence="5" id="KW-1185">Reference proteome</keyword>
<evidence type="ECO:0000256" key="2">
    <source>
        <dbReference type="ARBA" id="ARBA00022679"/>
    </source>
</evidence>
<proteinExistence type="predicted"/>
<sequence length="215" mass="22922">MPSVGEESARIDVGGAYDAVAELYTELYGGEFAPLALERGMFGAFAELVGSRGTVLDAGCGPGHVTAYLHAQGLEAFGVDLSPAMVGIARASWPGVRFETGSIEEPDVEDGTLDGIIARYSLIHLPPERIPAVLAAFHRALVPRGHLLLAFPTAIGADAGVRAYDHKVVRAYQWPADRMAGLLREAGFTEVARLLRAAADGERFPEACLLARREH</sequence>
<dbReference type="CDD" id="cd02440">
    <property type="entry name" value="AdoMet_MTases"/>
    <property type="match status" value="1"/>
</dbReference>
<protein>
    <submittedName>
        <fullName evidence="4">Class I SAM-dependent methyltransferase</fullName>
    </submittedName>
</protein>
<dbReference type="GO" id="GO:0008168">
    <property type="term" value="F:methyltransferase activity"/>
    <property type="evidence" value="ECO:0007669"/>
    <property type="project" value="UniProtKB-KW"/>
</dbReference>
<dbReference type="InterPro" id="IPR041698">
    <property type="entry name" value="Methyltransf_25"/>
</dbReference>
<reference evidence="5" key="1">
    <citation type="journal article" date="2019" name="Int. J. Syst. Evol. Microbiol.">
        <title>The Global Catalogue of Microorganisms (GCM) 10K type strain sequencing project: providing services to taxonomists for standard genome sequencing and annotation.</title>
        <authorList>
            <consortium name="The Broad Institute Genomics Platform"/>
            <consortium name="The Broad Institute Genome Sequencing Center for Infectious Disease"/>
            <person name="Wu L."/>
            <person name="Ma J."/>
        </authorList>
    </citation>
    <scope>NUCLEOTIDE SEQUENCE [LARGE SCALE GENOMIC DNA]</scope>
    <source>
        <strain evidence="5">JCM 9377</strain>
    </source>
</reference>
<dbReference type="GO" id="GO:0032259">
    <property type="term" value="P:methylation"/>
    <property type="evidence" value="ECO:0007669"/>
    <property type="project" value="UniProtKB-KW"/>
</dbReference>
<dbReference type="Proteomes" id="UP001501237">
    <property type="component" value="Unassembled WGS sequence"/>
</dbReference>
<evidence type="ECO:0000313" key="5">
    <source>
        <dbReference type="Proteomes" id="UP001501237"/>
    </source>
</evidence>
<feature type="domain" description="Methyltransferase" evidence="3">
    <location>
        <begin position="55"/>
        <end position="145"/>
    </location>
</feature>
<evidence type="ECO:0000313" key="4">
    <source>
        <dbReference type="EMBL" id="GAA3223504.1"/>
    </source>
</evidence>
<comment type="caution">
    <text evidence="4">The sequence shown here is derived from an EMBL/GenBank/DDBJ whole genome shotgun (WGS) entry which is preliminary data.</text>
</comment>
<evidence type="ECO:0000256" key="1">
    <source>
        <dbReference type="ARBA" id="ARBA00022603"/>
    </source>
</evidence>
<dbReference type="PANTHER" id="PTHR43861:SF1">
    <property type="entry name" value="TRANS-ACONITATE 2-METHYLTRANSFERASE"/>
    <property type="match status" value="1"/>
</dbReference>
<keyword evidence="1 4" id="KW-0489">Methyltransferase</keyword>
<dbReference type="Gene3D" id="3.40.50.150">
    <property type="entry name" value="Vaccinia Virus protein VP39"/>
    <property type="match status" value="1"/>
</dbReference>
<dbReference type="EMBL" id="BAAAUV010000013">
    <property type="protein sequence ID" value="GAA3223504.1"/>
    <property type="molecule type" value="Genomic_DNA"/>
</dbReference>
<dbReference type="Pfam" id="PF13649">
    <property type="entry name" value="Methyltransf_25"/>
    <property type="match status" value="1"/>
</dbReference>
<dbReference type="SUPFAM" id="SSF53335">
    <property type="entry name" value="S-adenosyl-L-methionine-dependent methyltransferases"/>
    <property type="match status" value="1"/>
</dbReference>
<keyword evidence="2" id="KW-0808">Transferase</keyword>
<dbReference type="InterPro" id="IPR029063">
    <property type="entry name" value="SAM-dependent_MTases_sf"/>
</dbReference>
<accession>A0ABP6QF48</accession>
<gene>
    <name evidence="4" type="ORF">GCM10010468_50070</name>
</gene>
<organism evidence="4 5">
    <name type="scientific">Actinocorallia longicatena</name>
    <dbReference type="NCBI Taxonomy" id="111803"/>
    <lineage>
        <taxon>Bacteria</taxon>
        <taxon>Bacillati</taxon>
        <taxon>Actinomycetota</taxon>
        <taxon>Actinomycetes</taxon>
        <taxon>Streptosporangiales</taxon>
        <taxon>Thermomonosporaceae</taxon>
        <taxon>Actinocorallia</taxon>
    </lineage>
</organism>